<dbReference type="OrthoDB" id="1698854at2"/>
<dbReference type="Proteomes" id="UP001200334">
    <property type="component" value="Unassembled WGS sequence"/>
</dbReference>
<organism evidence="2">
    <name type="scientific">Lactobacillus delbrueckii subsp. lactis</name>
    <dbReference type="NCBI Taxonomy" id="29397"/>
    <lineage>
        <taxon>Bacteria</taxon>
        <taxon>Bacillati</taxon>
        <taxon>Bacillota</taxon>
        <taxon>Bacilli</taxon>
        <taxon>Lactobacillales</taxon>
        <taxon>Lactobacillaceae</taxon>
        <taxon>Lactobacillus</taxon>
    </lineage>
</organism>
<dbReference type="AlphaFoldDB" id="A0A061CAB5"/>
<dbReference type="RefSeq" id="WP_035160953.1">
    <property type="nucleotide sequence ID" value="NZ_BJLO01000139.1"/>
</dbReference>
<reference evidence="2" key="1">
    <citation type="submission" date="2018-07" db="EMBL/GenBank/DDBJ databases">
        <authorList>
            <person name="Somerville V."/>
        </authorList>
    </citation>
    <scope>NUCLEOTIDE SEQUENCE</scope>
    <source>
        <strain evidence="2">NWC_2_2</strain>
    </source>
</reference>
<keyword evidence="1" id="KW-0472">Membrane</keyword>
<dbReference type="Pfam" id="PF06961">
    <property type="entry name" value="DUF1294"/>
    <property type="match status" value="1"/>
</dbReference>
<evidence type="ECO:0000313" key="2">
    <source>
        <dbReference type="EMBL" id="AZA16766.1"/>
    </source>
</evidence>
<dbReference type="EMBL" id="CP031023">
    <property type="protein sequence ID" value="AZA16766.1"/>
    <property type="molecule type" value="Genomic_DNA"/>
</dbReference>
<gene>
    <name evidence="2" type="ORF">DQL93_09985</name>
    <name evidence="3" type="ORF">LOB85_03475</name>
</gene>
<evidence type="ECO:0000256" key="1">
    <source>
        <dbReference type="SAM" id="Phobius"/>
    </source>
</evidence>
<name>A0A061CAB5_LACDL</name>
<feature type="transmembrane region" description="Helical" evidence="1">
    <location>
        <begin position="65"/>
        <end position="85"/>
    </location>
</feature>
<reference evidence="3 4" key="2">
    <citation type="submission" date="2021-12" db="EMBL/GenBank/DDBJ databases">
        <title>Antimicrobial susceptibility of Lactobacillus delbrueckii subsp. lactis obtained from milk products and other habitats.</title>
        <authorList>
            <person name="Shani N."/>
        </authorList>
    </citation>
    <scope>NUCLEOTIDE SEQUENCE [LARGE SCALE GENOMIC DNA]</scope>
    <source>
        <strain evidence="3 4">FAM 21755</strain>
    </source>
</reference>
<proteinExistence type="predicted"/>
<protein>
    <submittedName>
        <fullName evidence="2">DUF1294 domain-containing protein</fullName>
    </submittedName>
</protein>
<dbReference type="EMBL" id="JAJNUY010000009">
    <property type="protein sequence ID" value="MCD5563216.1"/>
    <property type="molecule type" value="Genomic_DNA"/>
</dbReference>
<accession>A0A061CAB5</accession>
<dbReference type="InterPro" id="IPR010718">
    <property type="entry name" value="DUF1294"/>
</dbReference>
<sequence length="88" mass="9912">MNNFWQSSLLLINLIAFALYGIDKAKARMHAWRIPERLLLTCGLLAPAGSGLGMLAFHHKIRKPYFCLTVLAGFILWAAIGYFIFSLN</sequence>
<evidence type="ECO:0000313" key="4">
    <source>
        <dbReference type="Proteomes" id="UP001200334"/>
    </source>
</evidence>
<evidence type="ECO:0000313" key="3">
    <source>
        <dbReference type="EMBL" id="MCD5563216.1"/>
    </source>
</evidence>
<keyword evidence="1" id="KW-0812">Transmembrane</keyword>
<keyword evidence="1" id="KW-1133">Transmembrane helix</keyword>